<evidence type="ECO:0000259" key="7">
    <source>
        <dbReference type="PROSITE" id="PS51469"/>
    </source>
</evidence>
<comment type="subcellular location">
    <subcellularLocation>
        <location evidence="1">Membrane</location>
    </subcellularLocation>
</comment>
<keyword evidence="9" id="KW-1185">Reference proteome</keyword>
<dbReference type="GO" id="GO:0043495">
    <property type="term" value="F:protein-membrane adaptor activity"/>
    <property type="evidence" value="ECO:0007669"/>
    <property type="project" value="TreeGrafter"/>
</dbReference>
<evidence type="ECO:0000313" key="9">
    <source>
        <dbReference type="Proteomes" id="UP000274822"/>
    </source>
</evidence>
<sequence length="217" mass="23880">MPWNLYKGVPSFAYGCLIAEEHCLAYDSDSDSDIGTTATLDTSPQYTDTEQEEQSPVSNHIPVISDWYIYIIGVIALCAITALYAGMVVDHPSQYSASGVADRRHIRLNGHTSSITESPNFALYTGEASIIHQYISPTYFPPLYTLHRALKGDIHIHPPEIAIMPSIHVGECWPMADSQGQIAISLIQPITVTSIAIEHASQYKAIMLSSALRDMEL</sequence>
<protein>
    <recommendedName>
        <fullName evidence="7">SUN domain-containing protein</fullName>
    </recommendedName>
</protein>
<dbReference type="Pfam" id="PF07738">
    <property type="entry name" value="Sad1_UNC"/>
    <property type="match status" value="1"/>
</dbReference>
<feature type="region of interest" description="Disordered" evidence="5">
    <location>
        <begin position="36"/>
        <end position="57"/>
    </location>
</feature>
<evidence type="ECO:0000256" key="5">
    <source>
        <dbReference type="SAM" id="MobiDB-lite"/>
    </source>
</evidence>
<dbReference type="Proteomes" id="UP000274822">
    <property type="component" value="Unassembled WGS sequence"/>
</dbReference>
<dbReference type="PANTHER" id="PTHR12911">
    <property type="entry name" value="SAD1/UNC-84-LIKE PROTEIN-RELATED"/>
    <property type="match status" value="1"/>
</dbReference>
<dbReference type="PANTHER" id="PTHR12911:SF8">
    <property type="entry name" value="KLAROID PROTEIN-RELATED"/>
    <property type="match status" value="1"/>
</dbReference>
<dbReference type="Gene3D" id="2.60.120.260">
    <property type="entry name" value="Galactose-binding domain-like"/>
    <property type="match status" value="1"/>
</dbReference>
<evidence type="ECO:0000256" key="4">
    <source>
        <dbReference type="ARBA" id="ARBA00023136"/>
    </source>
</evidence>
<evidence type="ECO:0000256" key="2">
    <source>
        <dbReference type="ARBA" id="ARBA00022692"/>
    </source>
</evidence>
<evidence type="ECO:0000256" key="1">
    <source>
        <dbReference type="ARBA" id="ARBA00004370"/>
    </source>
</evidence>
<dbReference type="PROSITE" id="PS51469">
    <property type="entry name" value="SUN"/>
    <property type="match status" value="1"/>
</dbReference>
<comment type="caution">
    <text evidence="8">The sequence shown here is derived from an EMBL/GenBank/DDBJ whole genome shotgun (WGS) entry which is preliminary data.</text>
</comment>
<name>A0A433R044_9FUNG</name>
<gene>
    <name evidence="8" type="ORF">BC938DRAFT_472575</name>
</gene>
<evidence type="ECO:0000256" key="6">
    <source>
        <dbReference type="SAM" id="Phobius"/>
    </source>
</evidence>
<feature type="transmembrane region" description="Helical" evidence="6">
    <location>
        <begin position="67"/>
        <end position="89"/>
    </location>
</feature>
<dbReference type="InterPro" id="IPR045119">
    <property type="entry name" value="SUN1-5"/>
</dbReference>
<keyword evidence="4 6" id="KW-0472">Membrane</keyword>
<reference evidence="8 9" key="1">
    <citation type="journal article" date="2018" name="New Phytol.">
        <title>Phylogenomics of Endogonaceae and evolution of mycorrhizas within Mucoromycota.</title>
        <authorList>
            <person name="Chang Y."/>
            <person name="Desiro A."/>
            <person name="Na H."/>
            <person name="Sandor L."/>
            <person name="Lipzen A."/>
            <person name="Clum A."/>
            <person name="Barry K."/>
            <person name="Grigoriev I.V."/>
            <person name="Martin F.M."/>
            <person name="Stajich J.E."/>
            <person name="Smith M.E."/>
            <person name="Bonito G."/>
            <person name="Spatafora J.W."/>
        </authorList>
    </citation>
    <scope>NUCLEOTIDE SEQUENCE [LARGE SCALE GENOMIC DNA]</scope>
    <source>
        <strain evidence="8 9">AD002</strain>
    </source>
</reference>
<keyword evidence="3 6" id="KW-1133">Transmembrane helix</keyword>
<accession>A0A433R044</accession>
<dbReference type="EMBL" id="RBNJ01000138">
    <property type="protein sequence ID" value="RUS35325.1"/>
    <property type="molecule type" value="Genomic_DNA"/>
</dbReference>
<feature type="domain" description="SUN" evidence="7">
    <location>
        <begin position="127"/>
        <end position="217"/>
    </location>
</feature>
<organism evidence="8 9">
    <name type="scientific">Jimgerdemannia flammicorona</name>
    <dbReference type="NCBI Taxonomy" id="994334"/>
    <lineage>
        <taxon>Eukaryota</taxon>
        <taxon>Fungi</taxon>
        <taxon>Fungi incertae sedis</taxon>
        <taxon>Mucoromycota</taxon>
        <taxon>Mucoromycotina</taxon>
        <taxon>Endogonomycetes</taxon>
        <taxon>Endogonales</taxon>
        <taxon>Endogonaceae</taxon>
        <taxon>Jimgerdemannia</taxon>
    </lineage>
</organism>
<keyword evidence="2 6" id="KW-0812">Transmembrane</keyword>
<dbReference type="AlphaFoldDB" id="A0A433R044"/>
<dbReference type="GO" id="GO:0034993">
    <property type="term" value="C:meiotic nuclear membrane microtubule tethering complex"/>
    <property type="evidence" value="ECO:0007669"/>
    <property type="project" value="TreeGrafter"/>
</dbReference>
<evidence type="ECO:0000256" key="3">
    <source>
        <dbReference type="ARBA" id="ARBA00022989"/>
    </source>
</evidence>
<proteinExistence type="predicted"/>
<evidence type="ECO:0000313" key="8">
    <source>
        <dbReference type="EMBL" id="RUS35325.1"/>
    </source>
</evidence>
<dbReference type="InterPro" id="IPR012919">
    <property type="entry name" value="SUN_dom"/>
</dbReference>